<evidence type="ECO:0000313" key="2">
    <source>
        <dbReference type="Proteomes" id="UP000541857"/>
    </source>
</evidence>
<dbReference type="EMBL" id="JACGLT010000009">
    <property type="protein sequence ID" value="MBA6153423.1"/>
    <property type="molecule type" value="Genomic_DNA"/>
</dbReference>
<sequence length="60" mass="6650">MTNLPIDNTIVMVTFTPSAVPIGADAQCYFLRVPFHQEVNGIQYPLNKGAYNALQLLKVL</sequence>
<proteinExistence type="predicted"/>
<dbReference type="AlphaFoldDB" id="A0A7W2M678"/>
<name>A0A7W2M678_9FLAO</name>
<evidence type="ECO:0000313" key="1">
    <source>
        <dbReference type="EMBL" id="MBA6153423.1"/>
    </source>
</evidence>
<accession>A0A7W2M678</accession>
<comment type="caution">
    <text evidence="1">The sequence shown here is derived from an EMBL/GenBank/DDBJ whole genome shotgun (WGS) entry which is preliminary data.</text>
</comment>
<reference evidence="1 2" key="1">
    <citation type="submission" date="2020-07" db="EMBL/GenBank/DDBJ databases">
        <title>Bacterium isolated from marine sediment.</title>
        <authorList>
            <person name="Shang D."/>
        </authorList>
    </citation>
    <scope>NUCLEOTIDE SEQUENCE [LARGE SCALE GENOMIC DNA]</scope>
    <source>
        <strain evidence="1 2">F6074</strain>
    </source>
</reference>
<protein>
    <submittedName>
        <fullName evidence="1">Uncharacterized protein</fullName>
    </submittedName>
</protein>
<gene>
    <name evidence="1" type="ORF">H3Z82_11850</name>
</gene>
<keyword evidence="2" id="KW-1185">Reference proteome</keyword>
<dbReference type="RefSeq" id="WP_182205727.1">
    <property type="nucleotide sequence ID" value="NZ_JACGLT010000009.1"/>
</dbReference>
<organism evidence="1 2">
    <name type="scientific">Gelidibacter maritimus</name>
    <dbReference type="NCBI Taxonomy" id="2761487"/>
    <lineage>
        <taxon>Bacteria</taxon>
        <taxon>Pseudomonadati</taxon>
        <taxon>Bacteroidota</taxon>
        <taxon>Flavobacteriia</taxon>
        <taxon>Flavobacteriales</taxon>
        <taxon>Flavobacteriaceae</taxon>
        <taxon>Gelidibacter</taxon>
    </lineage>
</organism>
<dbReference type="Proteomes" id="UP000541857">
    <property type="component" value="Unassembled WGS sequence"/>
</dbReference>